<dbReference type="PRINTS" id="PR00145">
    <property type="entry name" value="ARGSUCLYASE"/>
</dbReference>
<dbReference type="EMBL" id="JOTN01000001">
    <property type="protein sequence ID" value="KEK21311.1"/>
    <property type="molecule type" value="Genomic_DNA"/>
</dbReference>
<evidence type="ECO:0000256" key="3">
    <source>
        <dbReference type="ARBA" id="ARBA00022490"/>
    </source>
</evidence>
<evidence type="ECO:0000313" key="8">
    <source>
        <dbReference type="EMBL" id="KEK21311.1"/>
    </source>
</evidence>
<evidence type="ECO:0000256" key="2">
    <source>
        <dbReference type="ARBA" id="ARBA00012338"/>
    </source>
</evidence>
<evidence type="ECO:0000259" key="7">
    <source>
        <dbReference type="Pfam" id="PF00206"/>
    </source>
</evidence>
<organism evidence="8 9">
    <name type="scientific">Bacillus manliponensis</name>
    <dbReference type="NCBI Taxonomy" id="574376"/>
    <lineage>
        <taxon>Bacteria</taxon>
        <taxon>Bacillati</taxon>
        <taxon>Bacillota</taxon>
        <taxon>Bacilli</taxon>
        <taxon>Bacillales</taxon>
        <taxon>Bacillaceae</taxon>
        <taxon>Bacillus</taxon>
        <taxon>Bacillus cereus group</taxon>
    </lineage>
</organism>
<evidence type="ECO:0000256" key="4">
    <source>
        <dbReference type="ARBA" id="ARBA00022571"/>
    </source>
</evidence>
<dbReference type="Gene3D" id="1.10.275.10">
    <property type="entry name" value="Fumarase/aspartase (N-terminal domain)"/>
    <property type="match status" value="1"/>
</dbReference>
<dbReference type="Pfam" id="PF00206">
    <property type="entry name" value="Lyase_1"/>
    <property type="match status" value="1"/>
</dbReference>
<dbReference type="InterPro" id="IPR008948">
    <property type="entry name" value="L-Aspartase-like"/>
</dbReference>
<dbReference type="Gene3D" id="1.10.40.30">
    <property type="entry name" value="Fumarase/aspartase (C-terminal domain)"/>
    <property type="match status" value="1"/>
</dbReference>
<dbReference type="eggNOG" id="COG0165">
    <property type="taxonomic scope" value="Bacteria"/>
</dbReference>
<name>A0A073K3Z3_9BACI</name>
<dbReference type="InterPro" id="IPR022761">
    <property type="entry name" value="Fumarate_lyase_N"/>
</dbReference>
<dbReference type="OrthoDB" id="9768878at2"/>
<keyword evidence="5" id="KW-0028">Amino-acid biosynthesis</keyword>
<dbReference type="AlphaFoldDB" id="A0A073K3Z3"/>
<dbReference type="InterPro" id="IPR000362">
    <property type="entry name" value="Fumarate_lyase_fam"/>
</dbReference>
<dbReference type="GO" id="GO:0005829">
    <property type="term" value="C:cytosol"/>
    <property type="evidence" value="ECO:0007669"/>
    <property type="project" value="TreeGrafter"/>
</dbReference>
<dbReference type="InterPro" id="IPR024083">
    <property type="entry name" value="Fumarase/histidase_N"/>
</dbReference>
<feature type="domain" description="Fumarate lyase N-terminal" evidence="7">
    <location>
        <begin position="27"/>
        <end position="298"/>
    </location>
</feature>
<dbReference type="Gene3D" id="1.20.200.10">
    <property type="entry name" value="Fumarase/aspartase (Central domain)"/>
    <property type="match status" value="1"/>
</dbReference>
<dbReference type="STRING" id="574376.BAMA_00640"/>
<accession>A0A073K3Z3</accession>
<evidence type="ECO:0000256" key="5">
    <source>
        <dbReference type="ARBA" id="ARBA00022605"/>
    </source>
</evidence>
<evidence type="ECO:0000256" key="6">
    <source>
        <dbReference type="ARBA" id="ARBA00023239"/>
    </source>
</evidence>
<dbReference type="EC" id="4.3.2.1" evidence="2"/>
<comment type="pathway">
    <text evidence="1">Amino-acid biosynthesis; L-arginine biosynthesis; L-arginine from L-ornithine and carbamoyl phosphate: step 3/3.</text>
</comment>
<dbReference type="PRINTS" id="PR00149">
    <property type="entry name" value="FUMRATELYASE"/>
</dbReference>
<dbReference type="GO" id="GO:0004056">
    <property type="term" value="F:argininosuccinate lyase activity"/>
    <property type="evidence" value="ECO:0007669"/>
    <property type="project" value="UniProtKB-EC"/>
</dbReference>
<dbReference type="SUPFAM" id="SSF48557">
    <property type="entry name" value="L-aspartase-like"/>
    <property type="match status" value="1"/>
</dbReference>
<dbReference type="PANTHER" id="PTHR43814">
    <property type="entry name" value="ARGININOSUCCINATE LYASE"/>
    <property type="match status" value="1"/>
</dbReference>
<dbReference type="GO" id="GO:0042450">
    <property type="term" value="P:L-arginine biosynthetic process via ornithine"/>
    <property type="evidence" value="ECO:0007669"/>
    <property type="project" value="InterPro"/>
</dbReference>
<dbReference type="UniPathway" id="UPA00068">
    <property type="reaction ID" value="UER00114"/>
</dbReference>
<keyword evidence="9" id="KW-1185">Reference proteome</keyword>
<dbReference type="PANTHER" id="PTHR43814:SF1">
    <property type="entry name" value="ARGININOSUCCINATE LYASE"/>
    <property type="match status" value="1"/>
</dbReference>
<gene>
    <name evidence="8" type="ORF">BAMA_00640</name>
</gene>
<protein>
    <recommendedName>
        <fullName evidence="2">argininosuccinate lyase</fullName>
        <ecNumber evidence="2">4.3.2.1</ecNumber>
    </recommendedName>
</protein>
<dbReference type="Proteomes" id="UP000027822">
    <property type="component" value="Unassembled WGS sequence"/>
</dbReference>
<proteinExistence type="predicted"/>
<evidence type="ECO:0000313" key="9">
    <source>
        <dbReference type="Proteomes" id="UP000027822"/>
    </source>
</evidence>
<keyword evidence="4" id="KW-0055">Arginine biosynthesis</keyword>
<dbReference type="InterPro" id="IPR009049">
    <property type="entry name" value="Argininosuccinate_lyase"/>
</dbReference>
<comment type="caution">
    <text evidence="8">The sequence shown here is derived from an EMBL/GenBank/DDBJ whole genome shotgun (WGS) entry which is preliminary data.</text>
</comment>
<sequence length="499" mass="57279">MQEQVTGRIQKPPHEAYVQGVLLPQFQYELENYVNHYLNIEKVLLKAYKKMNLLSETDAHRVWESIKKVNEDSILNISKYNMTDIALSIERVIEQHLDEPVVNWHIDRSRNDFQACAQLMYTREKWIQLIEKVDAFAQLMLEKAKKHIYMIMPGYTHYQSAQIISVGFYLTAVSRHVLDTMKKMIGVLENMNNQCPLGSGAMSGQEYNWDCDQMANDLGFQSYVGHALSGVASRDWALEVAECLSFFASNMSRFLTDFIQWGSSEYQFIDLPDELTGISSSMPQKRNFPILERLRGKTSHLISYHIDFLLGQRNTSYSNLVEVSKEAGRNLSTLFNEAESLLDLLLLVFENISFKEENMKQCCALEYYGGFTLANLLTQKNNIPYRKAQVVAGKFVTKSLENHIAPQYASIELLDEVCLDNGCVNTVTQKELENIFGVERALEFKKTKGSTNPEAVADILIYQSEKEEFLRKKFNSITESIRNKISVLENGDSIYEENV</sequence>
<reference evidence="8 9" key="1">
    <citation type="submission" date="2014-06" db="EMBL/GenBank/DDBJ databases">
        <title>Draft genome sequence of Bacillus manliponensis JCM 15802 (MCCC 1A00708).</title>
        <authorList>
            <person name="Lai Q."/>
            <person name="Liu Y."/>
            <person name="Shao Z."/>
        </authorList>
    </citation>
    <scope>NUCLEOTIDE SEQUENCE [LARGE SCALE GENOMIC DNA]</scope>
    <source>
        <strain evidence="8 9">JCM 15802</strain>
    </source>
</reference>
<keyword evidence="3" id="KW-0963">Cytoplasm</keyword>
<evidence type="ECO:0000256" key="1">
    <source>
        <dbReference type="ARBA" id="ARBA00004941"/>
    </source>
</evidence>
<keyword evidence="6 8" id="KW-0456">Lyase</keyword>